<dbReference type="OrthoDB" id="9451547at2759"/>
<keyword evidence="4" id="KW-1185">Reference proteome</keyword>
<feature type="compositionally biased region" description="Low complexity" evidence="2">
    <location>
        <begin position="208"/>
        <end position="220"/>
    </location>
</feature>
<evidence type="ECO:0000256" key="1">
    <source>
        <dbReference type="ARBA" id="ARBA00023054"/>
    </source>
</evidence>
<protein>
    <recommendedName>
        <fullName evidence="5">HAP1 N-terminal domain-containing protein</fullName>
    </recommendedName>
</protein>
<feature type="region of interest" description="Disordered" evidence="2">
    <location>
        <begin position="411"/>
        <end position="430"/>
    </location>
</feature>
<proteinExistence type="predicted"/>
<keyword evidence="1" id="KW-0175">Coiled coil</keyword>
<dbReference type="STRING" id="90262.A0A1X2I9E8"/>
<evidence type="ECO:0008006" key="5">
    <source>
        <dbReference type="Google" id="ProtNLM"/>
    </source>
</evidence>
<sequence length="536" mass="61582">MFAGQRPKPLSLKRISTTTRDLWSEPSSPASLSWTDEKSTSELVVLLKNAHASLREKEKDLTLAAELGHYLLEKNTALKSQYEELLHQQEQYNECNDDMDNDDHDSDNALLLLSQHQAHQQVLTDLQDKNVELQRLLDDAQQQTDKLQTARDKKARELEYDITLLKDHLEMASRRIEEMEDDQHYRNVRQRQQYQHTRRHHYQHSGDNQCNNQQQQQQQQHDSVLMELREKINQLESENNQLVHTRQLVQSRLDRALTDVDALQTQCHFDEWTRERYTQLNDAYQQQFNHIAQLNVSLEEHRHVLANLVDRGNWTDHRTSSNTPIMVTGIDNHLQNDHRNDNLMIELEKTWHRDQSLNTGPDHGTPLEILQQPFSNGLQQDDGDDDGYPSLVSVGIKLQQQDSFDSAVYLNDASSSDSAPPSSPPALDHVPLLNYTDNSDSQVFDHVNSDTDDDDDDDGDDGDVNLFGPEDAMDAITSYNLYPTLVVAGKQPKVQSSTTTGMVHKAQRWCRFAIVLTMAALINAFEGPDAMLDEMY</sequence>
<dbReference type="AlphaFoldDB" id="A0A1X2I9E8"/>
<evidence type="ECO:0000313" key="4">
    <source>
        <dbReference type="Proteomes" id="UP000193560"/>
    </source>
</evidence>
<dbReference type="InterPro" id="IPR051149">
    <property type="entry name" value="Spindly/BICDR_Dynein_Adapter"/>
</dbReference>
<gene>
    <name evidence="3" type="ORF">BCR42DRAFT_493649</name>
</gene>
<evidence type="ECO:0000256" key="2">
    <source>
        <dbReference type="SAM" id="MobiDB-lite"/>
    </source>
</evidence>
<accession>A0A1X2I9E8</accession>
<feature type="region of interest" description="Disordered" evidence="2">
    <location>
        <begin position="438"/>
        <end position="463"/>
    </location>
</feature>
<dbReference type="Proteomes" id="UP000193560">
    <property type="component" value="Unassembled WGS sequence"/>
</dbReference>
<dbReference type="EMBL" id="MCGE01000019">
    <property type="protein sequence ID" value="ORZ12266.1"/>
    <property type="molecule type" value="Genomic_DNA"/>
</dbReference>
<name>A0A1X2I9E8_9FUNG</name>
<feature type="compositionally biased region" description="Acidic residues" evidence="2">
    <location>
        <begin position="450"/>
        <end position="463"/>
    </location>
</feature>
<dbReference type="PANTHER" id="PTHR32123:SF9">
    <property type="entry name" value="PROTEIN SPINDLY"/>
    <property type="match status" value="1"/>
</dbReference>
<dbReference type="PANTHER" id="PTHR32123">
    <property type="entry name" value="BICD FAMILY-LIKE CARGO ADAPTER"/>
    <property type="match status" value="1"/>
</dbReference>
<organism evidence="3 4">
    <name type="scientific">Absidia repens</name>
    <dbReference type="NCBI Taxonomy" id="90262"/>
    <lineage>
        <taxon>Eukaryota</taxon>
        <taxon>Fungi</taxon>
        <taxon>Fungi incertae sedis</taxon>
        <taxon>Mucoromycota</taxon>
        <taxon>Mucoromycotina</taxon>
        <taxon>Mucoromycetes</taxon>
        <taxon>Mucorales</taxon>
        <taxon>Cunninghamellaceae</taxon>
        <taxon>Absidia</taxon>
    </lineage>
</organism>
<feature type="region of interest" description="Disordered" evidence="2">
    <location>
        <begin position="180"/>
        <end position="222"/>
    </location>
</feature>
<comment type="caution">
    <text evidence="3">The sequence shown here is derived from an EMBL/GenBank/DDBJ whole genome shotgun (WGS) entry which is preliminary data.</text>
</comment>
<evidence type="ECO:0000313" key="3">
    <source>
        <dbReference type="EMBL" id="ORZ12266.1"/>
    </source>
</evidence>
<reference evidence="3 4" key="1">
    <citation type="submission" date="2016-07" db="EMBL/GenBank/DDBJ databases">
        <title>Pervasive Adenine N6-methylation of Active Genes in Fungi.</title>
        <authorList>
            <consortium name="DOE Joint Genome Institute"/>
            <person name="Mondo S.J."/>
            <person name="Dannebaum R.O."/>
            <person name="Kuo R.C."/>
            <person name="Labutti K."/>
            <person name="Haridas S."/>
            <person name="Kuo A."/>
            <person name="Salamov A."/>
            <person name="Ahrendt S.R."/>
            <person name="Lipzen A."/>
            <person name="Sullivan W."/>
            <person name="Andreopoulos W.B."/>
            <person name="Clum A."/>
            <person name="Lindquist E."/>
            <person name="Daum C."/>
            <person name="Ramamoorthy G.K."/>
            <person name="Gryganskyi A."/>
            <person name="Culley D."/>
            <person name="Magnuson J.K."/>
            <person name="James T.Y."/>
            <person name="O'Malley M.A."/>
            <person name="Stajich J.E."/>
            <person name="Spatafora J.W."/>
            <person name="Visel A."/>
            <person name="Grigoriev I.V."/>
        </authorList>
    </citation>
    <scope>NUCLEOTIDE SEQUENCE [LARGE SCALE GENOMIC DNA]</scope>
    <source>
        <strain evidence="3 4">NRRL 1336</strain>
    </source>
</reference>